<evidence type="ECO:0000256" key="12">
    <source>
        <dbReference type="SAM" id="Phobius"/>
    </source>
</evidence>
<name>A0ABS5LK42_9BACI</name>
<evidence type="ECO:0000256" key="9">
    <source>
        <dbReference type="ARBA" id="ARBA00023251"/>
    </source>
</evidence>
<dbReference type="InterPro" id="IPR054528">
    <property type="entry name" value="TcaA_5th"/>
</dbReference>
<keyword evidence="3 12" id="KW-0812">Transmembrane</keyword>
<dbReference type="PANTHER" id="PTHR40038">
    <property type="entry name" value="MEMBRANE-ASSOCIATED PROTEIN TCAA"/>
    <property type="match status" value="1"/>
</dbReference>
<accession>A0ABS5LK42</accession>
<evidence type="ECO:0000256" key="2">
    <source>
        <dbReference type="ARBA" id="ARBA00022475"/>
    </source>
</evidence>
<evidence type="ECO:0000256" key="11">
    <source>
        <dbReference type="SAM" id="MobiDB-lite"/>
    </source>
</evidence>
<evidence type="ECO:0000256" key="8">
    <source>
        <dbReference type="ARBA" id="ARBA00023136"/>
    </source>
</evidence>
<evidence type="ECO:0000313" key="15">
    <source>
        <dbReference type="Proteomes" id="UP000682403"/>
    </source>
</evidence>
<keyword evidence="8 10" id="KW-0472">Membrane</keyword>
<dbReference type="EMBL" id="JAGVRK010000001">
    <property type="protein sequence ID" value="MBS2970729.1"/>
    <property type="molecule type" value="Genomic_DNA"/>
</dbReference>
<organism evidence="14 15">
    <name type="scientific">Metabacillus flavus</name>
    <dbReference type="NCBI Taxonomy" id="2823519"/>
    <lineage>
        <taxon>Bacteria</taxon>
        <taxon>Bacillati</taxon>
        <taxon>Bacillota</taxon>
        <taxon>Bacilli</taxon>
        <taxon>Bacillales</taxon>
        <taxon>Bacillaceae</taxon>
        <taxon>Metabacillus</taxon>
    </lineage>
</organism>
<comment type="similarity">
    <text evidence="10">Belongs to the tcaA family.</text>
</comment>
<evidence type="ECO:0000256" key="3">
    <source>
        <dbReference type="ARBA" id="ARBA00022692"/>
    </source>
</evidence>
<keyword evidence="4" id="KW-0479">Metal-binding</keyword>
<evidence type="ECO:0000256" key="6">
    <source>
        <dbReference type="ARBA" id="ARBA00022833"/>
    </source>
</evidence>
<evidence type="ECO:0000256" key="4">
    <source>
        <dbReference type="ARBA" id="ARBA00022723"/>
    </source>
</evidence>
<proteinExistence type="inferred from homology"/>
<dbReference type="InterPro" id="IPR054529">
    <property type="entry name" value="TcaA_2nd"/>
</dbReference>
<dbReference type="InterPro" id="IPR023599">
    <property type="entry name" value="Mem_prot_TcaA"/>
</dbReference>
<comment type="subcellular location">
    <subcellularLocation>
        <location evidence="1 10">Cell membrane</location>
        <topology evidence="1 10">Single-pass membrane protein</topology>
    </subcellularLocation>
</comment>
<reference evidence="14 15" key="1">
    <citation type="submission" date="2021-04" db="EMBL/GenBank/DDBJ databases">
        <title>Metabacillus sp. strain KIGAM252 whole genome sequence.</title>
        <authorList>
            <person name="Seo M.-J."/>
            <person name="Cho E.-S."/>
            <person name="Hwang C.Y."/>
            <person name="Yoon D.J."/>
        </authorList>
    </citation>
    <scope>NUCLEOTIDE SEQUENCE [LARGE SCALE GENOMIC DNA]</scope>
    <source>
        <strain evidence="14 15">KIGAM252</strain>
    </source>
</reference>
<keyword evidence="6" id="KW-0862">Zinc</keyword>
<evidence type="ECO:0000256" key="7">
    <source>
        <dbReference type="ARBA" id="ARBA00022989"/>
    </source>
</evidence>
<evidence type="ECO:0000256" key="10">
    <source>
        <dbReference type="PIRNR" id="PIRNR032522"/>
    </source>
</evidence>
<keyword evidence="15" id="KW-1185">Reference proteome</keyword>
<dbReference type="Pfam" id="PF22820">
    <property type="entry name" value="TcaA_3rd_4th"/>
    <property type="match status" value="1"/>
</dbReference>
<keyword evidence="9" id="KW-0046">Antibiotic resistance</keyword>
<comment type="caution">
    <text evidence="14">The sequence shown here is derived from an EMBL/GenBank/DDBJ whole genome shotgun (WGS) entry which is preliminary data.</text>
</comment>
<keyword evidence="5" id="KW-0863">Zinc-finger</keyword>
<evidence type="ECO:0000259" key="13">
    <source>
        <dbReference type="PROSITE" id="PS00028"/>
    </source>
</evidence>
<dbReference type="InterPro" id="IPR013087">
    <property type="entry name" value="Znf_C2H2_type"/>
</dbReference>
<dbReference type="PIRSF" id="PIRSF032522">
    <property type="entry name" value="TcaA"/>
    <property type="match status" value="1"/>
</dbReference>
<dbReference type="PROSITE" id="PS00028">
    <property type="entry name" value="ZINC_FINGER_C2H2_1"/>
    <property type="match status" value="1"/>
</dbReference>
<dbReference type="PANTHER" id="PTHR40038:SF1">
    <property type="entry name" value="MEMBRANE-ASSOCIATED PROTEIN TCAA"/>
    <property type="match status" value="1"/>
</dbReference>
<evidence type="ECO:0000256" key="1">
    <source>
        <dbReference type="ARBA" id="ARBA00004162"/>
    </source>
</evidence>
<dbReference type="Pfam" id="PF22813">
    <property type="entry name" value="TcaA_2nd"/>
    <property type="match status" value="1"/>
</dbReference>
<gene>
    <name evidence="14" type="ORF">J9317_18455</name>
</gene>
<dbReference type="Pfam" id="PF22819">
    <property type="entry name" value="TcaA_5th"/>
    <property type="match status" value="1"/>
</dbReference>
<evidence type="ECO:0000313" key="14">
    <source>
        <dbReference type="EMBL" id="MBS2970729.1"/>
    </source>
</evidence>
<evidence type="ECO:0000256" key="5">
    <source>
        <dbReference type="ARBA" id="ARBA00022771"/>
    </source>
</evidence>
<feature type="region of interest" description="Disordered" evidence="11">
    <location>
        <begin position="23"/>
        <end position="42"/>
    </location>
</feature>
<keyword evidence="7 12" id="KW-1133">Transmembrane helix</keyword>
<protein>
    <recommendedName>
        <fullName evidence="10">Membrane-associated protein</fullName>
    </recommendedName>
</protein>
<dbReference type="InterPro" id="IPR054530">
    <property type="entry name" value="TcaA_4th"/>
</dbReference>
<dbReference type="RefSeq" id="WP_211561345.1">
    <property type="nucleotide sequence ID" value="NZ_JAGVRK010000001.1"/>
</dbReference>
<feature type="domain" description="C2H2-type" evidence="13">
    <location>
        <begin position="4"/>
        <end position="25"/>
    </location>
</feature>
<feature type="transmembrane region" description="Helical" evidence="12">
    <location>
        <begin position="51"/>
        <end position="70"/>
    </location>
</feature>
<dbReference type="Proteomes" id="UP000682403">
    <property type="component" value="Unassembled WGS sequence"/>
</dbReference>
<keyword evidence="2 10" id="KW-1003">Cell membrane</keyword>
<sequence length="471" mass="52181">MGYCNNCGNQISREQAFCKHCGSAHTPETNQQEEVQQKRSGPRKMGMKAKVILISAAALFVVLIGTHLILSSKSTPAAAIDQFEKAVLSNDSKTVAAIVNEGQKRVKITENDAAEYIQFLTKDQDFSDISSQLREQSFKLLSFERIEPLTDSAGNDLIKLARGPKKWVFYDHYNLVFYPIEVTASSNLEKTVFYADGKEVKTGVQSGEPVSLGYYMPGTLKVKGKLKGEYSSFEEEAEADFLSASANILEVPLEMNAGFISIYSDENDAKLFVNGKATGKTIGETDSIGPVALDGSVSAYATFKNGSKTVKSEVIKIKDDSEIELSFNIEEPVEDIFASGGTDDLFTDAEPASKEDFEVFFDDYFYQATYAINARDFSLASHYFVPGSKAYQESYDYVGHLDEKGITEQFLGAEVIQVDEAPEGYYVQTKDSFTIYYGDGTSKDKTFHSKFYVKDTEDGFKIDTLMSVKEI</sequence>